<evidence type="ECO:0000313" key="3">
    <source>
        <dbReference type="WBParaSite" id="MBELARI_LOCUS20820"/>
    </source>
</evidence>
<organism evidence="2 3">
    <name type="scientific">Mesorhabditis belari</name>
    <dbReference type="NCBI Taxonomy" id="2138241"/>
    <lineage>
        <taxon>Eukaryota</taxon>
        <taxon>Metazoa</taxon>
        <taxon>Ecdysozoa</taxon>
        <taxon>Nematoda</taxon>
        <taxon>Chromadorea</taxon>
        <taxon>Rhabditida</taxon>
        <taxon>Rhabditina</taxon>
        <taxon>Rhabditomorpha</taxon>
        <taxon>Rhabditoidea</taxon>
        <taxon>Rhabditidae</taxon>
        <taxon>Mesorhabditinae</taxon>
        <taxon>Mesorhabditis</taxon>
    </lineage>
</organism>
<name>A0AAF3J7D5_9BILA</name>
<proteinExistence type="predicted"/>
<sequence length="102" mass="11756">MIVIYAFLGFFVGISSQENDGCQADEVPCRLDDVMKCFSLSDIQSITDKEQCHFQNDHQTRNDSSPEKGLSSREILENGAMTFICVFLWRENLKRFPKPFQI</sequence>
<dbReference type="AlphaFoldDB" id="A0AAF3J7D5"/>
<dbReference type="WBParaSite" id="MBELARI_LOCUS20820">
    <property type="protein sequence ID" value="MBELARI_LOCUS20820"/>
    <property type="gene ID" value="MBELARI_LOCUS20820"/>
</dbReference>
<feature type="signal peptide" evidence="1">
    <location>
        <begin position="1"/>
        <end position="16"/>
    </location>
</feature>
<reference evidence="3" key="1">
    <citation type="submission" date="2024-02" db="UniProtKB">
        <authorList>
            <consortium name="WormBaseParasite"/>
        </authorList>
    </citation>
    <scope>IDENTIFICATION</scope>
</reference>
<keyword evidence="2" id="KW-1185">Reference proteome</keyword>
<feature type="chain" id="PRO_5041957145" evidence="1">
    <location>
        <begin position="17"/>
        <end position="102"/>
    </location>
</feature>
<protein>
    <submittedName>
        <fullName evidence="3">Uncharacterized protein</fullName>
    </submittedName>
</protein>
<keyword evidence="1" id="KW-0732">Signal</keyword>
<accession>A0AAF3J7D5</accession>
<evidence type="ECO:0000313" key="2">
    <source>
        <dbReference type="Proteomes" id="UP000887575"/>
    </source>
</evidence>
<evidence type="ECO:0000256" key="1">
    <source>
        <dbReference type="SAM" id="SignalP"/>
    </source>
</evidence>
<dbReference type="Proteomes" id="UP000887575">
    <property type="component" value="Unassembled WGS sequence"/>
</dbReference>